<feature type="domain" description="Phospholipase C/D" evidence="1">
    <location>
        <begin position="37"/>
        <end position="181"/>
    </location>
</feature>
<sequence length="203" mass="22808">MSLYGDDSTKRVIKILMVFLLVVPLLISPAAAWSGQTHQTMASQIYNSLPLSVQHNLNLNEMKRGAVAPDNVFKDQTNHLYPKSYPKAVSWLKAGRSAYRSGNYKYASYCFGVASHYIEDTFSAPHCYVGETHNQHVAYEKQSNNMKPSVRYVSGTIRYIMSSGYLQGKKDMKTWLKTRSSSIVRKDLNSGASAAYSMIRNCV</sequence>
<dbReference type="InterPro" id="IPR029002">
    <property type="entry name" value="PLPC/GPLD1"/>
</dbReference>
<evidence type="ECO:0000259" key="1">
    <source>
        <dbReference type="Pfam" id="PF00882"/>
    </source>
</evidence>
<dbReference type="GO" id="GO:0016788">
    <property type="term" value="F:hydrolase activity, acting on ester bonds"/>
    <property type="evidence" value="ECO:0007669"/>
    <property type="project" value="InterPro"/>
</dbReference>
<dbReference type="InterPro" id="IPR008947">
    <property type="entry name" value="PLipase_C/P1_nuclease_dom_sf"/>
</dbReference>
<dbReference type="Gene3D" id="1.10.575.10">
    <property type="entry name" value="P1 Nuclease"/>
    <property type="match status" value="1"/>
</dbReference>
<protein>
    <recommendedName>
        <fullName evidence="1">Phospholipase C/D domain-containing protein</fullName>
    </recommendedName>
</protein>
<proteinExistence type="predicted"/>
<comment type="caution">
    <text evidence="2">The sequence shown here is derived from an EMBL/GenBank/DDBJ whole genome shotgun (WGS) entry which is preliminary data.</text>
</comment>
<reference evidence="2 3" key="1">
    <citation type="journal article" date="2017" name="BMC Genomics">
        <title>Genomic analysis of methanogenic archaea reveals a shift towards energy conservation.</title>
        <authorList>
            <person name="Gilmore S.P."/>
            <person name="Henske J.K."/>
            <person name="Sexton J.A."/>
            <person name="Solomon K.V."/>
            <person name="Seppala S."/>
            <person name="Yoo J.I."/>
            <person name="Huyett L.M."/>
            <person name="Pressman A."/>
            <person name="Cogan J.Z."/>
            <person name="Kivenson V."/>
            <person name="Peng X."/>
            <person name="Tan Y."/>
            <person name="Valentine D.L."/>
            <person name="O'Malley M.A."/>
        </authorList>
    </citation>
    <scope>NUCLEOTIDE SEQUENCE [LARGE SCALE GENOMIC DNA]</scope>
    <source>
        <strain evidence="2 3">M.o.H.</strain>
    </source>
</reference>
<name>A0A2A2HAH6_METBR</name>
<keyword evidence="3" id="KW-1185">Reference proteome</keyword>
<dbReference type="EMBL" id="LMVM01000001">
    <property type="protein sequence ID" value="PAV06290.1"/>
    <property type="molecule type" value="Genomic_DNA"/>
</dbReference>
<gene>
    <name evidence="2" type="ORF">ASJ80_15795</name>
</gene>
<evidence type="ECO:0000313" key="2">
    <source>
        <dbReference type="EMBL" id="PAV06290.1"/>
    </source>
</evidence>
<organism evidence="2 3">
    <name type="scientific">Methanobacterium bryantii</name>
    <dbReference type="NCBI Taxonomy" id="2161"/>
    <lineage>
        <taxon>Archaea</taxon>
        <taxon>Methanobacteriati</taxon>
        <taxon>Methanobacteriota</taxon>
        <taxon>Methanomada group</taxon>
        <taxon>Methanobacteria</taxon>
        <taxon>Methanobacteriales</taxon>
        <taxon>Methanobacteriaceae</taxon>
        <taxon>Methanobacterium</taxon>
    </lineage>
</organism>
<dbReference type="OrthoDB" id="80523at2157"/>
<dbReference type="Pfam" id="PF00882">
    <property type="entry name" value="Zn_dep_PLPC"/>
    <property type="match status" value="1"/>
</dbReference>
<accession>A0A2A2HAH6</accession>
<dbReference type="SUPFAM" id="SSF48537">
    <property type="entry name" value="Phospholipase C/P1 nuclease"/>
    <property type="match status" value="1"/>
</dbReference>
<evidence type="ECO:0000313" key="3">
    <source>
        <dbReference type="Proteomes" id="UP000217784"/>
    </source>
</evidence>
<dbReference type="AlphaFoldDB" id="A0A2A2HAH6"/>
<dbReference type="Proteomes" id="UP000217784">
    <property type="component" value="Unassembled WGS sequence"/>
</dbReference>